<dbReference type="InterPro" id="IPR016195">
    <property type="entry name" value="Pol/histidinol_Pase-like"/>
</dbReference>
<feature type="non-terminal residue" evidence="2">
    <location>
        <position position="205"/>
    </location>
</feature>
<comment type="caution">
    <text evidence="2">The sequence shown here is derived from an EMBL/GenBank/DDBJ whole genome shotgun (WGS) entry which is preliminary data.</text>
</comment>
<gene>
    <name evidence="2" type="ORF">S03H2_58266</name>
</gene>
<dbReference type="EMBL" id="BARU01037385">
    <property type="protein sequence ID" value="GAH87511.1"/>
    <property type="molecule type" value="Genomic_DNA"/>
</dbReference>
<feature type="domain" description="PHP" evidence="1">
    <location>
        <begin position="1"/>
        <end position="74"/>
    </location>
</feature>
<evidence type="ECO:0000313" key="2">
    <source>
        <dbReference type="EMBL" id="GAH87511.1"/>
    </source>
</evidence>
<dbReference type="InterPro" id="IPR004013">
    <property type="entry name" value="PHP_dom"/>
</dbReference>
<dbReference type="SUPFAM" id="SSF89550">
    <property type="entry name" value="PHP domain-like"/>
    <property type="match status" value="1"/>
</dbReference>
<dbReference type="Pfam" id="PF02811">
    <property type="entry name" value="PHP"/>
    <property type="match status" value="1"/>
</dbReference>
<dbReference type="AlphaFoldDB" id="X1IYK1"/>
<dbReference type="Gene3D" id="3.20.20.140">
    <property type="entry name" value="Metal-dependent hydrolases"/>
    <property type="match status" value="1"/>
</dbReference>
<proteinExistence type="predicted"/>
<dbReference type="PANTHER" id="PTHR32294">
    <property type="entry name" value="DNA POLYMERASE III SUBUNIT ALPHA"/>
    <property type="match status" value="1"/>
</dbReference>
<dbReference type="InterPro" id="IPR004805">
    <property type="entry name" value="DnaE2/DnaE/PolC"/>
</dbReference>
<reference evidence="2" key="1">
    <citation type="journal article" date="2014" name="Front. Microbiol.">
        <title>High frequency of phylogenetically diverse reductive dehalogenase-homologous genes in deep subseafloor sedimentary metagenomes.</title>
        <authorList>
            <person name="Kawai M."/>
            <person name="Futagami T."/>
            <person name="Toyoda A."/>
            <person name="Takaki Y."/>
            <person name="Nishi S."/>
            <person name="Hori S."/>
            <person name="Arai W."/>
            <person name="Tsubouchi T."/>
            <person name="Morono Y."/>
            <person name="Uchiyama I."/>
            <person name="Ito T."/>
            <person name="Fujiyama A."/>
            <person name="Inagaki F."/>
            <person name="Takami H."/>
        </authorList>
    </citation>
    <scope>NUCLEOTIDE SEQUENCE</scope>
    <source>
        <strain evidence="2">Expedition CK06-06</strain>
    </source>
</reference>
<accession>X1IYK1</accession>
<dbReference type="GO" id="GO:0008408">
    <property type="term" value="F:3'-5' exonuclease activity"/>
    <property type="evidence" value="ECO:0007669"/>
    <property type="project" value="InterPro"/>
</dbReference>
<organism evidence="2">
    <name type="scientific">marine sediment metagenome</name>
    <dbReference type="NCBI Taxonomy" id="412755"/>
    <lineage>
        <taxon>unclassified sequences</taxon>
        <taxon>metagenomes</taxon>
        <taxon>ecological metagenomes</taxon>
    </lineage>
</organism>
<sequence>MELVTGGYLEGFYYHPRVDKEFLSQKGEGLIALSGCAKGEIPFLLSQNKVDKAKEICQFYKNLYGEDFYLEVQDVGLEFQKKINSSLVNLSQELSIPLIATNDVHYLNKEDAQAQDVLLCIQTGKTLDDTNRLKFSSSELYFRSSEEMEKTFSHLPQAISNTALISEKCNLELELGKIHLPVYRAPDGHNLDEYLRKLCQERLPD</sequence>
<evidence type="ECO:0000259" key="1">
    <source>
        <dbReference type="Pfam" id="PF02811"/>
    </source>
</evidence>
<dbReference type="GO" id="GO:0006260">
    <property type="term" value="P:DNA replication"/>
    <property type="evidence" value="ECO:0007669"/>
    <property type="project" value="InterPro"/>
</dbReference>
<name>X1IYK1_9ZZZZ</name>
<dbReference type="PANTHER" id="PTHR32294:SF0">
    <property type="entry name" value="DNA POLYMERASE III SUBUNIT ALPHA"/>
    <property type="match status" value="1"/>
</dbReference>
<protein>
    <recommendedName>
        <fullName evidence="1">PHP domain-containing protein</fullName>
    </recommendedName>
</protein>